<dbReference type="InterPro" id="IPR016137">
    <property type="entry name" value="RGS"/>
</dbReference>
<feature type="region of interest" description="Disordered" evidence="1">
    <location>
        <begin position="451"/>
        <end position="475"/>
    </location>
</feature>
<dbReference type="Gene3D" id="1.10.167.10">
    <property type="entry name" value="Regulator of G-protein Signalling 4, domain 2"/>
    <property type="match status" value="1"/>
</dbReference>
<dbReference type="SUPFAM" id="SSF48097">
    <property type="entry name" value="Regulator of G-protein signaling, RGS"/>
    <property type="match status" value="1"/>
</dbReference>
<accession>A0AAN6PPH8</accession>
<feature type="compositionally biased region" description="Polar residues" evidence="1">
    <location>
        <begin position="266"/>
        <end position="277"/>
    </location>
</feature>
<feature type="region of interest" description="Disordered" evidence="1">
    <location>
        <begin position="212"/>
        <end position="366"/>
    </location>
</feature>
<name>A0AAN6PPH8_9PEZI</name>
<dbReference type="SMART" id="SM00315">
    <property type="entry name" value="RGS"/>
    <property type="match status" value="1"/>
</dbReference>
<dbReference type="PANTHER" id="PTHR10845">
    <property type="entry name" value="REGULATOR OF G PROTEIN SIGNALING"/>
    <property type="match status" value="1"/>
</dbReference>
<dbReference type="PROSITE" id="PS50132">
    <property type="entry name" value="RGS"/>
    <property type="match status" value="1"/>
</dbReference>
<dbReference type="Proteomes" id="UP001303115">
    <property type="component" value="Unassembled WGS sequence"/>
</dbReference>
<feature type="compositionally biased region" description="Basic residues" evidence="1">
    <location>
        <begin position="350"/>
        <end position="366"/>
    </location>
</feature>
<dbReference type="Pfam" id="PF00615">
    <property type="entry name" value="RGS"/>
    <property type="match status" value="1"/>
</dbReference>
<comment type="caution">
    <text evidence="3">The sequence shown here is derived from an EMBL/GenBank/DDBJ whole genome shotgun (WGS) entry which is preliminary data.</text>
</comment>
<feature type="compositionally biased region" description="Low complexity" evidence="1">
    <location>
        <begin position="222"/>
        <end position="234"/>
    </location>
</feature>
<protein>
    <recommendedName>
        <fullName evidence="2">RGS domain-containing protein</fullName>
    </recommendedName>
</protein>
<reference evidence="4" key="1">
    <citation type="journal article" date="2023" name="Mol. Phylogenet. Evol.">
        <title>Genome-scale phylogeny and comparative genomics of the fungal order Sordariales.</title>
        <authorList>
            <person name="Hensen N."/>
            <person name="Bonometti L."/>
            <person name="Westerberg I."/>
            <person name="Brannstrom I.O."/>
            <person name="Guillou S."/>
            <person name="Cros-Aarteil S."/>
            <person name="Calhoun S."/>
            <person name="Haridas S."/>
            <person name="Kuo A."/>
            <person name="Mondo S."/>
            <person name="Pangilinan J."/>
            <person name="Riley R."/>
            <person name="LaButti K."/>
            <person name="Andreopoulos B."/>
            <person name="Lipzen A."/>
            <person name="Chen C."/>
            <person name="Yan M."/>
            <person name="Daum C."/>
            <person name="Ng V."/>
            <person name="Clum A."/>
            <person name="Steindorff A."/>
            <person name="Ohm R.A."/>
            <person name="Martin F."/>
            <person name="Silar P."/>
            <person name="Natvig D.O."/>
            <person name="Lalanne C."/>
            <person name="Gautier V."/>
            <person name="Ament-Velasquez S.L."/>
            <person name="Kruys A."/>
            <person name="Hutchinson M.I."/>
            <person name="Powell A.J."/>
            <person name="Barry K."/>
            <person name="Miller A.N."/>
            <person name="Grigoriev I.V."/>
            <person name="Debuchy R."/>
            <person name="Gladieux P."/>
            <person name="Hiltunen Thoren M."/>
            <person name="Johannesson H."/>
        </authorList>
    </citation>
    <scope>NUCLEOTIDE SEQUENCE [LARGE SCALE GENOMIC DNA]</scope>
    <source>
        <strain evidence="4">CBS 284.82</strain>
    </source>
</reference>
<dbReference type="EMBL" id="MU854326">
    <property type="protein sequence ID" value="KAK4043618.1"/>
    <property type="molecule type" value="Genomic_DNA"/>
</dbReference>
<evidence type="ECO:0000313" key="3">
    <source>
        <dbReference type="EMBL" id="KAK4043618.1"/>
    </source>
</evidence>
<evidence type="ECO:0000256" key="1">
    <source>
        <dbReference type="SAM" id="MobiDB-lite"/>
    </source>
</evidence>
<feature type="region of interest" description="Disordered" evidence="1">
    <location>
        <begin position="1"/>
        <end position="70"/>
    </location>
</feature>
<dbReference type="AlphaFoldDB" id="A0AAN6PPH8"/>
<proteinExistence type="predicted"/>
<gene>
    <name evidence="3" type="ORF">C8A01DRAFT_43557</name>
</gene>
<feature type="compositionally biased region" description="Polar residues" evidence="1">
    <location>
        <begin position="291"/>
        <end position="308"/>
    </location>
</feature>
<dbReference type="PANTHER" id="PTHR10845:SF267">
    <property type="entry name" value="REGULATOR OF G PROTEIN SIGNALING DOMAIN PROTEIN (AFU_ORTHOLOGUE AFUA_6G06860)"/>
    <property type="match status" value="1"/>
</dbReference>
<evidence type="ECO:0000313" key="4">
    <source>
        <dbReference type="Proteomes" id="UP001303115"/>
    </source>
</evidence>
<dbReference type="CDD" id="cd07440">
    <property type="entry name" value="RGS"/>
    <property type="match status" value="1"/>
</dbReference>
<feature type="compositionally biased region" description="Low complexity" evidence="1">
    <location>
        <begin position="43"/>
        <end position="60"/>
    </location>
</feature>
<dbReference type="InterPro" id="IPR044926">
    <property type="entry name" value="RGS_subdomain_2"/>
</dbReference>
<keyword evidence="4" id="KW-1185">Reference proteome</keyword>
<organism evidence="3 4">
    <name type="scientific">Parachaetomium inaequale</name>
    <dbReference type="NCBI Taxonomy" id="2588326"/>
    <lineage>
        <taxon>Eukaryota</taxon>
        <taxon>Fungi</taxon>
        <taxon>Dikarya</taxon>
        <taxon>Ascomycota</taxon>
        <taxon>Pezizomycotina</taxon>
        <taxon>Sordariomycetes</taxon>
        <taxon>Sordariomycetidae</taxon>
        <taxon>Sordariales</taxon>
        <taxon>Chaetomiaceae</taxon>
        <taxon>Parachaetomium</taxon>
    </lineage>
</organism>
<feature type="compositionally biased region" description="Low complexity" evidence="1">
    <location>
        <begin position="245"/>
        <end position="256"/>
    </location>
</feature>
<dbReference type="InterPro" id="IPR036305">
    <property type="entry name" value="RGS_sf"/>
</dbReference>
<sequence length="611" mass="65523">MPKAQLRGHSPTPMPPRPLSRESSPRPSSVLEDGDADSVMSTSRPPSLALMPPSSACSNPASPPSLRDILTNTAPPPYTLGAFTAFLSQNHCMETLEFTMDADRYSTVYSNFVREQAAGYYDGKDHVCSLWQKIISAYILPYGHREVNLPSHVRDRLLSLPYTPIPPDPSELDEAVRIMYELMNDSVLGPFLASVTAQHDWAEEHDPRYARSRLRIPRDLPSSSDESSRSPKISFLPMLNMPWTSEPKSSASSSNESAERGGLTDGSGNTYSPSANEPMTPPTTPPVSDWEFSTSPGGQHKAASSHSSGWKKMGAKLGLNRMGRSKRGHSSSATSAPTPLHPPLNVPRSQRPRCAPRHRPVGRNRTRAGMAAKAYSPYPARGWTAGTRRFAPPRLRTPSLRPLKIPQDNARLSVHSTSGNPTSTRPIPRAGFTHSPAASPTCGCISLGKTSSTNAPARPADTPLCPASDNDDKDDASSIRLTMTDFSGFLNQPGLTTITTSSTDAGSYMSLDHNTEKPLLRVPTGDSLDSDPDPDPYGWEAELEKHVVPPPPPAAVGLGLGIGVGVGGATEFCPVLQYRRAGGAKRTLLQRVLSFGPGSAATGNNTGGREG</sequence>
<evidence type="ECO:0000259" key="2">
    <source>
        <dbReference type="PROSITE" id="PS50132"/>
    </source>
</evidence>
<feature type="domain" description="RGS" evidence="2">
    <location>
        <begin position="83"/>
        <end position="194"/>
    </location>
</feature>